<dbReference type="InterPro" id="IPR002401">
    <property type="entry name" value="Cyt_P450_E_grp-I"/>
</dbReference>
<evidence type="ECO:0000256" key="1">
    <source>
        <dbReference type="ARBA" id="ARBA00010617"/>
    </source>
</evidence>
<dbReference type="Gene3D" id="1.10.630.10">
    <property type="entry name" value="Cytochrome P450"/>
    <property type="match status" value="1"/>
</dbReference>
<comment type="cofactor">
    <cofactor evidence="7">
        <name>heme</name>
        <dbReference type="ChEBI" id="CHEBI:30413"/>
    </cofactor>
</comment>
<reference evidence="10 11" key="1">
    <citation type="submission" date="2017-06" db="EMBL/GenBank/DDBJ databases">
        <authorList>
            <person name="Kim H.J."/>
            <person name="Triplett B.A."/>
        </authorList>
    </citation>
    <scope>NUCLEOTIDE SEQUENCE [LARGE SCALE GENOMIC DNA]</scope>
    <source>
        <strain evidence="10 11">DSM 14713</strain>
    </source>
</reference>
<dbReference type="EMBL" id="CP022163">
    <property type="protein sequence ID" value="ATB28275.1"/>
    <property type="molecule type" value="Genomic_DNA"/>
</dbReference>
<keyword evidence="6 8" id="KW-0503">Monooxygenase</keyword>
<dbReference type="GO" id="GO:0016705">
    <property type="term" value="F:oxidoreductase activity, acting on paired donors, with incorporation or reduction of molecular oxygen"/>
    <property type="evidence" value="ECO:0007669"/>
    <property type="project" value="InterPro"/>
</dbReference>
<dbReference type="PRINTS" id="PR00385">
    <property type="entry name" value="P450"/>
</dbReference>
<sequence length="475" mass="53198">MTAPPANLQRDVSPTTPPERPPLTVAVMEAPGGLPLLGHLPRMVRAPHEYIQSLRAHGDIVRIRVGTSPVYVVTSPELIHQVLVARSDGFERGRVFDKATAAIGKGVIVTNGDFHLRQRRLLQPGFQRARIHGYMETIHRQVDTQAARWTPGGRISLREEMHRFTLNAVTRTLFGANTEEGIATEIGDYIDAANAWVSHHTLLSSEFFERLPTPVNRAFVRKKARFDELIGAFIDARRADERDHGDLLSALLAAQDAETGKGMSDEQLRIEIAGLFVAGSETTATALSWLFHEVGKDPQVEARIQAEVDSVLGGRPVTADDLPRLQYIQCVVSETLRLYPIAWLLMRRTLRDLELGGYHLPAGVEVLVSPIMSHRNPRIYPEPMRFDPDRWLPERARELPRYALLPFGDGKHKCIGDMFARTEMVIAVAAIAARWRLVPVPGHRVWEVPRSVLRPNQVLMTTVPRTPHTPQETQS</sequence>
<dbReference type="InterPro" id="IPR001128">
    <property type="entry name" value="Cyt_P450"/>
</dbReference>
<keyword evidence="4 8" id="KW-0560">Oxidoreductase</keyword>
<name>A0A250I959_9BACT</name>
<evidence type="ECO:0000256" key="7">
    <source>
        <dbReference type="PIRSR" id="PIRSR602401-1"/>
    </source>
</evidence>
<dbReference type="AlphaFoldDB" id="A0A250I959"/>
<dbReference type="PANTHER" id="PTHR24291">
    <property type="entry name" value="CYTOCHROME P450 FAMILY 4"/>
    <property type="match status" value="1"/>
</dbReference>
<organism evidence="10 11">
    <name type="scientific">Melittangium boletus DSM 14713</name>
    <dbReference type="NCBI Taxonomy" id="1294270"/>
    <lineage>
        <taxon>Bacteria</taxon>
        <taxon>Pseudomonadati</taxon>
        <taxon>Myxococcota</taxon>
        <taxon>Myxococcia</taxon>
        <taxon>Myxococcales</taxon>
        <taxon>Cystobacterineae</taxon>
        <taxon>Archangiaceae</taxon>
        <taxon>Melittangium</taxon>
    </lineage>
</organism>
<evidence type="ECO:0000256" key="3">
    <source>
        <dbReference type="ARBA" id="ARBA00022723"/>
    </source>
</evidence>
<evidence type="ECO:0000256" key="5">
    <source>
        <dbReference type="ARBA" id="ARBA00023004"/>
    </source>
</evidence>
<keyword evidence="11" id="KW-1185">Reference proteome</keyword>
<dbReference type="CDD" id="cd11049">
    <property type="entry name" value="CYP170A1-like"/>
    <property type="match status" value="1"/>
</dbReference>
<evidence type="ECO:0000313" key="11">
    <source>
        <dbReference type="Proteomes" id="UP000217289"/>
    </source>
</evidence>
<comment type="similarity">
    <text evidence="1 8">Belongs to the cytochrome P450 family.</text>
</comment>
<feature type="region of interest" description="Disordered" evidence="9">
    <location>
        <begin position="1"/>
        <end position="21"/>
    </location>
</feature>
<dbReference type="InterPro" id="IPR017972">
    <property type="entry name" value="Cyt_P450_CS"/>
</dbReference>
<dbReference type="PRINTS" id="PR00463">
    <property type="entry name" value="EP450I"/>
</dbReference>
<dbReference type="GO" id="GO:0005506">
    <property type="term" value="F:iron ion binding"/>
    <property type="evidence" value="ECO:0007669"/>
    <property type="project" value="InterPro"/>
</dbReference>
<proteinExistence type="inferred from homology"/>
<keyword evidence="2 7" id="KW-0349">Heme</keyword>
<protein>
    <submittedName>
        <fullName evidence="10">Cytochrome P450</fullName>
    </submittedName>
</protein>
<evidence type="ECO:0000256" key="9">
    <source>
        <dbReference type="SAM" id="MobiDB-lite"/>
    </source>
</evidence>
<dbReference type="GO" id="GO:0020037">
    <property type="term" value="F:heme binding"/>
    <property type="evidence" value="ECO:0007669"/>
    <property type="project" value="InterPro"/>
</dbReference>
<evidence type="ECO:0000256" key="4">
    <source>
        <dbReference type="ARBA" id="ARBA00023002"/>
    </source>
</evidence>
<accession>A0A250I959</accession>
<dbReference type="GO" id="GO:0004497">
    <property type="term" value="F:monooxygenase activity"/>
    <property type="evidence" value="ECO:0007669"/>
    <property type="project" value="UniProtKB-KW"/>
</dbReference>
<dbReference type="Proteomes" id="UP000217289">
    <property type="component" value="Chromosome"/>
</dbReference>
<dbReference type="PROSITE" id="PS00086">
    <property type="entry name" value="CYTOCHROME_P450"/>
    <property type="match status" value="1"/>
</dbReference>
<dbReference type="KEGG" id="mbd:MEBOL_001721"/>
<evidence type="ECO:0000256" key="2">
    <source>
        <dbReference type="ARBA" id="ARBA00022617"/>
    </source>
</evidence>
<dbReference type="SUPFAM" id="SSF48264">
    <property type="entry name" value="Cytochrome P450"/>
    <property type="match status" value="1"/>
</dbReference>
<dbReference type="InterPro" id="IPR036396">
    <property type="entry name" value="Cyt_P450_sf"/>
</dbReference>
<evidence type="ECO:0000256" key="8">
    <source>
        <dbReference type="RuleBase" id="RU000461"/>
    </source>
</evidence>
<evidence type="ECO:0000313" key="10">
    <source>
        <dbReference type="EMBL" id="ATB28275.1"/>
    </source>
</evidence>
<gene>
    <name evidence="10" type="ORF">MEBOL_001721</name>
</gene>
<feature type="binding site" description="axial binding residue" evidence="7">
    <location>
        <position position="414"/>
    </location>
    <ligand>
        <name>heme</name>
        <dbReference type="ChEBI" id="CHEBI:30413"/>
    </ligand>
    <ligandPart>
        <name>Fe</name>
        <dbReference type="ChEBI" id="CHEBI:18248"/>
    </ligandPart>
</feature>
<keyword evidence="3 7" id="KW-0479">Metal-binding</keyword>
<dbReference type="PANTHER" id="PTHR24291:SF50">
    <property type="entry name" value="BIFUNCTIONAL ALBAFLAVENONE MONOOXYGENASE_TERPENE SYNTHASE"/>
    <property type="match status" value="1"/>
</dbReference>
<dbReference type="InterPro" id="IPR050196">
    <property type="entry name" value="Cytochrome_P450_Monoox"/>
</dbReference>
<dbReference type="Pfam" id="PF00067">
    <property type="entry name" value="p450"/>
    <property type="match status" value="1"/>
</dbReference>
<keyword evidence="5 7" id="KW-0408">Iron</keyword>
<evidence type="ECO:0000256" key="6">
    <source>
        <dbReference type="ARBA" id="ARBA00023033"/>
    </source>
</evidence>